<reference evidence="2" key="1">
    <citation type="submission" date="2023-06" db="EMBL/GenBank/DDBJ databases">
        <title>Genome-scale phylogeny and comparative genomics of the fungal order Sordariales.</title>
        <authorList>
            <consortium name="Lawrence Berkeley National Laboratory"/>
            <person name="Hensen N."/>
            <person name="Bonometti L."/>
            <person name="Westerberg I."/>
            <person name="Brannstrom I.O."/>
            <person name="Guillou S."/>
            <person name="Cros-Aarteil S."/>
            <person name="Calhoun S."/>
            <person name="Haridas S."/>
            <person name="Kuo A."/>
            <person name="Mondo S."/>
            <person name="Pangilinan J."/>
            <person name="Riley R."/>
            <person name="LaButti K."/>
            <person name="Andreopoulos B."/>
            <person name="Lipzen A."/>
            <person name="Chen C."/>
            <person name="Yanf M."/>
            <person name="Daum C."/>
            <person name="Ng V."/>
            <person name="Clum A."/>
            <person name="Steindorff A."/>
            <person name="Ohm R."/>
            <person name="Martin F."/>
            <person name="Silar P."/>
            <person name="Natvig D."/>
            <person name="Lalanne C."/>
            <person name="Gautier V."/>
            <person name="Ament-velasquez S.L."/>
            <person name="Kruys A."/>
            <person name="Hutchinson M.I."/>
            <person name="Powell A.J."/>
            <person name="Barry K."/>
            <person name="Miller A.N."/>
            <person name="Grigoriev I.V."/>
            <person name="Debuchy R."/>
            <person name="Gladieux P."/>
            <person name="Thoren M.H."/>
            <person name="Johannesson H."/>
        </authorList>
    </citation>
    <scope>NUCLEOTIDE SEQUENCE</scope>
    <source>
        <strain evidence="2">SMH3187-1</strain>
    </source>
</reference>
<feature type="signal peptide" evidence="1">
    <location>
        <begin position="1"/>
        <end position="24"/>
    </location>
</feature>
<keyword evidence="1" id="KW-0732">Signal</keyword>
<proteinExistence type="predicted"/>
<dbReference type="Proteomes" id="UP001172155">
    <property type="component" value="Unassembled WGS sequence"/>
</dbReference>
<sequence length="146" mass="17106">MHPTLLFWWVVFFSTRFHRLSVLASSSASARSSGLSLHLDAFFTWCSNLPKVRIDRPRQPRQHPNNQQLHALWCELELLIGFNLVRLDAPNSHRRGPDHDDEVSPRRRRYGSWVVVDRQYIPRHQQHVRGKADLSLATLHHPPTRP</sequence>
<dbReference type="EMBL" id="JAUKUD010000003">
    <property type="protein sequence ID" value="KAK0749924.1"/>
    <property type="molecule type" value="Genomic_DNA"/>
</dbReference>
<accession>A0AA40K8I5</accession>
<evidence type="ECO:0000313" key="3">
    <source>
        <dbReference type="Proteomes" id="UP001172155"/>
    </source>
</evidence>
<evidence type="ECO:0000313" key="2">
    <source>
        <dbReference type="EMBL" id="KAK0749924.1"/>
    </source>
</evidence>
<keyword evidence="3" id="KW-1185">Reference proteome</keyword>
<feature type="chain" id="PRO_5041270572" description="Secreted protein" evidence="1">
    <location>
        <begin position="25"/>
        <end position="146"/>
    </location>
</feature>
<organism evidence="2 3">
    <name type="scientific">Schizothecium vesticola</name>
    <dbReference type="NCBI Taxonomy" id="314040"/>
    <lineage>
        <taxon>Eukaryota</taxon>
        <taxon>Fungi</taxon>
        <taxon>Dikarya</taxon>
        <taxon>Ascomycota</taxon>
        <taxon>Pezizomycotina</taxon>
        <taxon>Sordariomycetes</taxon>
        <taxon>Sordariomycetidae</taxon>
        <taxon>Sordariales</taxon>
        <taxon>Schizotheciaceae</taxon>
        <taxon>Schizothecium</taxon>
    </lineage>
</organism>
<evidence type="ECO:0000256" key="1">
    <source>
        <dbReference type="SAM" id="SignalP"/>
    </source>
</evidence>
<protein>
    <recommendedName>
        <fullName evidence="4">Secreted protein</fullName>
    </recommendedName>
</protein>
<evidence type="ECO:0008006" key="4">
    <source>
        <dbReference type="Google" id="ProtNLM"/>
    </source>
</evidence>
<dbReference type="AlphaFoldDB" id="A0AA40K8I5"/>
<name>A0AA40K8I5_9PEZI</name>
<comment type="caution">
    <text evidence="2">The sequence shown here is derived from an EMBL/GenBank/DDBJ whole genome shotgun (WGS) entry which is preliminary data.</text>
</comment>
<gene>
    <name evidence="2" type="ORF">B0T18DRAFT_118049</name>
</gene>